<evidence type="ECO:0000313" key="1">
    <source>
        <dbReference type="EMBL" id="KAJ3495043.1"/>
    </source>
</evidence>
<keyword evidence="2" id="KW-1185">Reference proteome</keyword>
<sequence length="1186" mass="129782">MSLAGRVVIITGSSNGIGKACIERLGRDGANVVINYYSDEAGANALVSSIGADRALAVQADVGKLDGIAKLIDETVKKFGHIDVVMANAAMMMMRNVENTTEKDFDTMFDLNVKGPYFLAQKAAPHIRDGGSIIFVSTGICHHSVVLPDYLLYAATKGAIEQMTRVMAKGLAPKGITVNAVGPGPTATELFFKGKSEAQIGALKKMNPFGRLGEPAEIANMVAFLAGPESRWVSGQTYLASTALAGAVVFSAFQQRANFYSAMVYLSQSNFCLLVLINFTLLIYGTFVFGLSQLCWGTLRTAEVEQLTERAWFAITETCLAMTIFRDELGAWFLVMFTALVTGKVWGWIGDGRVEFLEQQPPANPRLFHTRLTISLLMSFIYDVWILRYCINTVIQEAKADMMFMFLFEFAVLATTSGRSGIRYILSIIEQKMIQTQTQARLLERKQEVREQRDAMIRQREEAAAVGREAESNEPLPNPDDIDEMDIEVPGWATKGEWVLWLDLMTDTMKLVLYVTFFVLLTVLYTFPIHIMRDLLMTARDFLKRLNSVLRYRRAIQEMNRYPDATQAELDQENTCIICREDMRVWDLNANPGALDRIRPKKLPCGHILHLGCLKSWLERQQVCPTCRSPVTADRGTVVNNQNANRGPVVPQLPNNGLQGAQVGFAQEPRFGRFAVDQPLLDPAARAALNVDALGRPVNAAPQGPQRPNQPNVRPMEEFHEMIRDEEHRRQEAEDRVRRRWRRIFPTDVGAQPPNELPHSQPTQQSSVGPQVASSQPSQTSQSSHAASAQAQHQNDLAFQRMFPALQTNTTRQTMLNQSTALRSHRLRTLSNMYNQASVLVRQEAEALRISNEQLQVLGQLVTELERLEASHHDNAESPLPAPEALALDQLPGGAPSSGNRGVPSRTQSPVMMRHGATSYSASIPAGSSELPEGVVIPAGWTLMPLQRLDNQPFAHAFGTQRSSRASSAGPATSPLVEERNAQHAVPQAPTSQPSQRTNVHVLERIPGTNNFRLTGANPNATNGAGDATTDASSGTVLTQQQILDRFFSRGRGRESASTARPESSARSTAATTSASVPADEQHSAAAAAAPTSSMPNWGGSSQHFGTAARSEPTEHETDAPEQQAASSAASTAQLDDEDDEEEEESEESSSAGSGSSDEDEEEAAGSSKAAGKAVTMEEVSDEEDD</sequence>
<name>A0ACC1QXJ3_9HYPO</name>
<accession>A0ACC1QXJ3</accession>
<gene>
    <name evidence="1" type="ORF">NLG97_g3680</name>
</gene>
<reference evidence="1" key="1">
    <citation type="submission" date="2022-07" db="EMBL/GenBank/DDBJ databases">
        <title>Genome Sequence of Lecanicillium saksenae.</title>
        <authorList>
            <person name="Buettner E."/>
        </authorList>
    </citation>
    <scope>NUCLEOTIDE SEQUENCE</scope>
    <source>
        <strain evidence="1">VT-O1</strain>
    </source>
</reference>
<dbReference type="EMBL" id="JANAKD010000318">
    <property type="protein sequence ID" value="KAJ3495043.1"/>
    <property type="molecule type" value="Genomic_DNA"/>
</dbReference>
<protein>
    <submittedName>
        <fullName evidence="1">Uncharacterized protein</fullName>
    </submittedName>
</protein>
<comment type="caution">
    <text evidence="1">The sequence shown here is derived from an EMBL/GenBank/DDBJ whole genome shotgun (WGS) entry which is preliminary data.</text>
</comment>
<organism evidence="1 2">
    <name type="scientific">Lecanicillium saksenae</name>
    <dbReference type="NCBI Taxonomy" id="468837"/>
    <lineage>
        <taxon>Eukaryota</taxon>
        <taxon>Fungi</taxon>
        <taxon>Dikarya</taxon>
        <taxon>Ascomycota</taxon>
        <taxon>Pezizomycotina</taxon>
        <taxon>Sordariomycetes</taxon>
        <taxon>Hypocreomycetidae</taxon>
        <taxon>Hypocreales</taxon>
        <taxon>Cordycipitaceae</taxon>
        <taxon>Lecanicillium</taxon>
    </lineage>
</organism>
<proteinExistence type="predicted"/>
<evidence type="ECO:0000313" key="2">
    <source>
        <dbReference type="Proteomes" id="UP001148737"/>
    </source>
</evidence>
<dbReference type="Proteomes" id="UP001148737">
    <property type="component" value="Unassembled WGS sequence"/>
</dbReference>